<keyword evidence="5" id="KW-0472">Membrane</keyword>
<dbReference type="EC" id="3.1.-.-" evidence="5 6"/>
<comment type="caution">
    <text evidence="9">The sequence shown here is derived from an EMBL/GenBank/DDBJ whole genome shotgun (WGS) entry which is preliminary data.</text>
</comment>
<dbReference type="NCBIfam" id="TIGR03319">
    <property type="entry name" value="RNase_Y"/>
    <property type="match status" value="1"/>
</dbReference>
<sequence>MEISIFIMIPVGVSAFFIGYLIRRFLAERKIGRAEALARQMISEAEIGAESRRREALLEVREKIQKMRAALDRESRGRRQELLNLENRLHNKDANIDRKASLLEKKEEELSVQDREITSWQAEVESKKKEVERILNEERDILGKIARLSQEEAKELLLKKMEEGMRHEAAVMAKKIEQEARETAMKKAGEIVTLAIQKCAVDQTIESTVSVVSVSDEMKGRIIGREGRNIRAFEGATGINLIVDDTPDAVTLSGFDPVRREIARIALEKLIADGRIHPSRIEEIVKKVRQDMEVALREVGEQTAFELGIAGLHPEIIKLIGKLKHRTSYGQNVLQHSKESAHLAGVIAAELGMNVKMAKRAGLLHDLGKAVDHDVEGTHITIGGDIAKKYDEAPDIINAILHHHGEGESQTLLAVIIQTVDAISGSRPGARREILETYVQRLGKLEKIATSFPGVEKAYAISAGREVRVMVKPEKIDDIGAGNLAVEISRRIEKELEYPGQIKVTLIREVRAMEYAK</sequence>
<dbReference type="CDD" id="cd00077">
    <property type="entry name" value="HDc"/>
    <property type="match status" value="1"/>
</dbReference>
<organism evidence="9 10">
    <name type="scientific">candidate division NPL-UPA2 bacterium Unc8</name>
    <dbReference type="NCBI Taxonomy" id="1980939"/>
    <lineage>
        <taxon>Bacteria</taxon>
    </lineage>
</organism>
<dbReference type="InterPro" id="IPR017705">
    <property type="entry name" value="Ribonuclease_Y"/>
</dbReference>
<reference evidence="9 10" key="1">
    <citation type="submission" date="2018-08" db="EMBL/GenBank/DDBJ databases">
        <title>Draft genome of candidate division NPL-UPA2 bacterium Unc8 that adapted to ultra-basic serpentinizing groundwater.</title>
        <authorList>
            <person name="Ishii S."/>
            <person name="Suzuki S."/>
            <person name="Nealson K.H."/>
        </authorList>
    </citation>
    <scope>NUCLEOTIDE SEQUENCE [LARGE SCALE GENOMIC DNA]</scope>
    <source>
        <strain evidence="9">Unc8</strain>
    </source>
</reference>
<evidence type="ECO:0000259" key="8">
    <source>
        <dbReference type="PROSITE" id="PS51831"/>
    </source>
</evidence>
<dbReference type="Proteomes" id="UP000266287">
    <property type="component" value="Unassembled WGS sequence"/>
</dbReference>
<dbReference type="Gene3D" id="1.10.3210.10">
    <property type="entry name" value="Hypothetical protein af1432"/>
    <property type="match status" value="1"/>
</dbReference>
<comment type="subcellular location">
    <subcellularLocation>
        <location evidence="5">Cell membrane</location>
        <topology evidence="5">Single-pass membrane protein</topology>
    </subcellularLocation>
</comment>
<comment type="function">
    <text evidence="5">Endoribonuclease that initiates mRNA decay.</text>
</comment>
<dbReference type="CDD" id="cd22431">
    <property type="entry name" value="KH-I_RNaseY"/>
    <property type="match status" value="1"/>
</dbReference>
<dbReference type="SUPFAM" id="SSF54791">
    <property type="entry name" value="Eukaryotic type KH-domain (KH-domain type I)"/>
    <property type="match status" value="1"/>
</dbReference>
<evidence type="ECO:0000313" key="9">
    <source>
        <dbReference type="EMBL" id="RII00317.1"/>
    </source>
</evidence>
<evidence type="ECO:0000256" key="5">
    <source>
        <dbReference type="HAMAP-Rule" id="MF_00335"/>
    </source>
</evidence>
<dbReference type="PANTHER" id="PTHR12826:SF15">
    <property type="entry name" value="RIBONUCLEASE Y"/>
    <property type="match status" value="1"/>
</dbReference>
<dbReference type="InterPro" id="IPR003607">
    <property type="entry name" value="HD/PDEase_dom"/>
</dbReference>
<dbReference type="EMBL" id="NDHY01000005">
    <property type="protein sequence ID" value="RII00317.1"/>
    <property type="molecule type" value="Genomic_DNA"/>
</dbReference>
<dbReference type="HAMAP" id="MF_00335">
    <property type="entry name" value="RNase_Y"/>
    <property type="match status" value="1"/>
</dbReference>
<evidence type="ECO:0000256" key="4">
    <source>
        <dbReference type="ARBA" id="ARBA00022884"/>
    </source>
</evidence>
<keyword evidence="5" id="KW-0812">Transmembrane</keyword>
<name>A0A399FWD0_UNCN2</name>
<feature type="coiled-coil region" evidence="7">
    <location>
        <begin position="54"/>
        <end position="137"/>
    </location>
</feature>
<protein>
    <recommendedName>
        <fullName evidence="5 6">Ribonuclease Y</fullName>
        <shortName evidence="5">RNase Y</shortName>
        <ecNumber evidence="5 6">3.1.-.-</ecNumber>
    </recommendedName>
</protein>
<evidence type="ECO:0000256" key="6">
    <source>
        <dbReference type="NCBIfam" id="TIGR03319"/>
    </source>
</evidence>
<keyword evidence="1 5" id="KW-0540">Nuclease</keyword>
<dbReference type="NCBIfam" id="TIGR00277">
    <property type="entry name" value="HDIG"/>
    <property type="match status" value="1"/>
</dbReference>
<dbReference type="GO" id="GO:0005886">
    <property type="term" value="C:plasma membrane"/>
    <property type="evidence" value="ECO:0007669"/>
    <property type="project" value="UniProtKB-SubCell"/>
</dbReference>
<dbReference type="Pfam" id="PF12072">
    <property type="entry name" value="RNase_Y_N"/>
    <property type="match status" value="1"/>
</dbReference>
<dbReference type="SMART" id="SM00322">
    <property type="entry name" value="KH"/>
    <property type="match status" value="1"/>
</dbReference>
<dbReference type="InterPro" id="IPR004088">
    <property type="entry name" value="KH_dom_type_1"/>
</dbReference>
<keyword evidence="5" id="KW-1003">Cell membrane</keyword>
<keyword evidence="2 5" id="KW-0255">Endonuclease</keyword>
<keyword evidence="4 5" id="KW-0694">RNA-binding</keyword>
<dbReference type="AlphaFoldDB" id="A0A399FWD0"/>
<dbReference type="Pfam" id="PF01966">
    <property type="entry name" value="HD"/>
    <property type="match status" value="1"/>
</dbReference>
<evidence type="ECO:0000256" key="1">
    <source>
        <dbReference type="ARBA" id="ARBA00022722"/>
    </source>
</evidence>
<dbReference type="InterPro" id="IPR036612">
    <property type="entry name" value="KH_dom_type_1_sf"/>
</dbReference>
<dbReference type="InterPro" id="IPR022711">
    <property type="entry name" value="RNase_Y_N"/>
</dbReference>
<evidence type="ECO:0000256" key="2">
    <source>
        <dbReference type="ARBA" id="ARBA00022759"/>
    </source>
</evidence>
<dbReference type="PANTHER" id="PTHR12826">
    <property type="entry name" value="RIBONUCLEASE Y"/>
    <property type="match status" value="1"/>
</dbReference>
<dbReference type="SMART" id="SM00471">
    <property type="entry name" value="HDc"/>
    <property type="match status" value="1"/>
</dbReference>
<dbReference type="GO" id="GO:0016787">
    <property type="term" value="F:hydrolase activity"/>
    <property type="evidence" value="ECO:0007669"/>
    <property type="project" value="UniProtKB-KW"/>
</dbReference>
<gene>
    <name evidence="5 9" type="primary">rny</name>
    <name evidence="9" type="ORF">B9J77_02985</name>
</gene>
<feature type="domain" description="HD" evidence="8">
    <location>
        <begin position="333"/>
        <end position="426"/>
    </location>
</feature>
<keyword evidence="7" id="KW-0175">Coiled coil</keyword>
<dbReference type="GO" id="GO:0003723">
    <property type="term" value="F:RNA binding"/>
    <property type="evidence" value="ECO:0007669"/>
    <property type="project" value="UniProtKB-UniRule"/>
</dbReference>
<dbReference type="InterPro" id="IPR006675">
    <property type="entry name" value="HDIG_dom"/>
</dbReference>
<proteinExistence type="inferred from homology"/>
<feature type="transmembrane region" description="Helical" evidence="5">
    <location>
        <begin position="6"/>
        <end position="23"/>
    </location>
</feature>
<dbReference type="Pfam" id="PF00013">
    <property type="entry name" value="KH_1"/>
    <property type="match status" value="1"/>
</dbReference>
<evidence type="ECO:0000256" key="7">
    <source>
        <dbReference type="SAM" id="Coils"/>
    </source>
</evidence>
<dbReference type="InterPro" id="IPR006674">
    <property type="entry name" value="HD_domain"/>
</dbReference>
<dbReference type="GO" id="GO:0004521">
    <property type="term" value="F:RNA endonuclease activity"/>
    <property type="evidence" value="ECO:0007669"/>
    <property type="project" value="UniProtKB-UniRule"/>
</dbReference>
<dbReference type="InterPro" id="IPR004087">
    <property type="entry name" value="KH_dom"/>
</dbReference>
<evidence type="ECO:0000313" key="10">
    <source>
        <dbReference type="Proteomes" id="UP000266287"/>
    </source>
</evidence>
<keyword evidence="5" id="KW-1133">Transmembrane helix</keyword>
<accession>A0A399FWD0</accession>
<evidence type="ECO:0000256" key="3">
    <source>
        <dbReference type="ARBA" id="ARBA00022801"/>
    </source>
</evidence>
<comment type="similarity">
    <text evidence="5">Belongs to the RNase Y family.</text>
</comment>
<dbReference type="SUPFAM" id="SSF109604">
    <property type="entry name" value="HD-domain/PDEase-like"/>
    <property type="match status" value="1"/>
</dbReference>
<keyword evidence="3 5" id="KW-0378">Hydrolase</keyword>
<dbReference type="PROSITE" id="PS50084">
    <property type="entry name" value="KH_TYPE_1"/>
    <property type="match status" value="1"/>
</dbReference>
<dbReference type="GO" id="GO:0006402">
    <property type="term" value="P:mRNA catabolic process"/>
    <property type="evidence" value="ECO:0007669"/>
    <property type="project" value="UniProtKB-UniRule"/>
</dbReference>
<dbReference type="FunFam" id="1.10.3210.10:FF:000013">
    <property type="entry name" value="Ribonuclease Y"/>
    <property type="match status" value="1"/>
</dbReference>
<dbReference type="PROSITE" id="PS51831">
    <property type="entry name" value="HD"/>
    <property type="match status" value="1"/>
</dbReference>